<evidence type="ECO:0000313" key="1">
    <source>
        <dbReference type="EMBL" id="DAD81181.1"/>
    </source>
</evidence>
<sequence length="41" mass="4889">MILSSKLIFFSSSKNLTKNNVKFSNQSIDKRKIFYYTYFVS</sequence>
<name>A0A8S5MFS1_9CAUD</name>
<reference evidence="1" key="1">
    <citation type="journal article" date="2021" name="Proc. Natl. Acad. Sci. U.S.A.">
        <title>A Catalog of Tens of Thousands of Viruses from Human Metagenomes Reveals Hidden Associations with Chronic Diseases.</title>
        <authorList>
            <person name="Tisza M.J."/>
            <person name="Buck C.B."/>
        </authorList>
    </citation>
    <scope>NUCLEOTIDE SEQUENCE</scope>
    <source>
        <strain evidence="1">CtLAG1</strain>
    </source>
</reference>
<proteinExistence type="predicted"/>
<protein>
    <submittedName>
        <fullName evidence="1">Uncharacterized protein</fullName>
    </submittedName>
</protein>
<organism evidence="1">
    <name type="scientific">Siphoviridae sp. ctLAG1</name>
    <dbReference type="NCBI Taxonomy" id="2826248"/>
    <lineage>
        <taxon>Viruses</taxon>
        <taxon>Duplodnaviria</taxon>
        <taxon>Heunggongvirae</taxon>
        <taxon>Uroviricota</taxon>
        <taxon>Caudoviricetes</taxon>
    </lineage>
</organism>
<accession>A0A8S5MFS1</accession>
<dbReference type="EMBL" id="BK014896">
    <property type="protein sequence ID" value="DAD81181.1"/>
    <property type="molecule type" value="Genomic_DNA"/>
</dbReference>